<dbReference type="AlphaFoldDB" id="A0A369I555"/>
<organism evidence="1 2">
    <name type="scientific">Runella aurantiaca</name>
    <dbReference type="NCBI Taxonomy" id="2282308"/>
    <lineage>
        <taxon>Bacteria</taxon>
        <taxon>Pseudomonadati</taxon>
        <taxon>Bacteroidota</taxon>
        <taxon>Cytophagia</taxon>
        <taxon>Cytophagales</taxon>
        <taxon>Spirosomataceae</taxon>
        <taxon>Runella</taxon>
    </lineage>
</organism>
<comment type="caution">
    <text evidence="1">The sequence shown here is derived from an EMBL/GenBank/DDBJ whole genome shotgun (WGS) entry which is preliminary data.</text>
</comment>
<reference evidence="1 2" key="1">
    <citation type="submission" date="2018-07" db="EMBL/GenBank/DDBJ databases">
        <title>Genome analysis of Runella aurantiaca.</title>
        <authorList>
            <person name="Yang X."/>
        </authorList>
    </citation>
    <scope>NUCLEOTIDE SEQUENCE [LARGE SCALE GENOMIC DNA]</scope>
    <source>
        <strain evidence="1 2">YX9</strain>
    </source>
</reference>
<name>A0A369I555_9BACT</name>
<proteinExistence type="predicted"/>
<accession>A0A369I555</accession>
<keyword evidence="2" id="KW-1185">Reference proteome</keyword>
<protein>
    <submittedName>
        <fullName evidence="1">Uncharacterized protein</fullName>
    </submittedName>
</protein>
<dbReference type="Proteomes" id="UP000253141">
    <property type="component" value="Unassembled WGS sequence"/>
</dbReference>
<gene>
    <name evidence="1" type="ORF">DVG78_16555</name>
</gene>
<dbReference type="RefSeq" id="WP_114462163.1">
    <property type="nucleotide sequence ID" value="NZ_QPIW01000013.1"/>
</dbReference>
<evidence type="ECO:0000313" key="1">
    <source>
        <dbReference type="EMBL" id="RDB04859.1"/>
    </source>
</evidence>
<sequence>MRAFFVGFLIKSKIGKKFEDLIPQTGWLTPAQITAIADDIDDIHIGECKQVYVKLNSISGGIPQMSQAWCRDVIRRMRFTDNNTDAIKNFGEVLFEVIEARRKTYARSVMGVHKTQKLVCIARIN</sequence>
<evidence type="ECO:0000313" key="2">
    <source>
        <dbReference type="Proteomes" id="UP000253141"/>
    </source>
</evidence>
<dbReference type="EMBL" id="QPIW01000013">
    <property type="protein sequence ID" value="RDB04859.1"/>
    <property type="molecule type" value="Genomic_DNA"/>
</dbReference>